<dbReference type="EMBL" id="JAUSVX010000002">
    <property type="protein sequence ID" value="MDQ0468345.1"/>
    <property type="molecule type" value="Genomic_DNA"/>
</dbReference>
<evidence type="ECO:0000256" key="8">
    <source>
        <dbReference type="SAM" id="Phobius"/>
    </source>
</evidence>
<dbReference type="PANTHER" id="PTHR21716">
    <property type="entry name" value="TRANSMEMBRANE PROTEIN"/>
    <property type="match status" value="1"/>
</dbReference>
<comment type="caution">
    <text evidence="9">The sequence shown here is derived from an EMBL/GenBank/DDBJ whole genome shotgun (WGS) entry which is preliminary data.</text>
</comment>
<comment type="subcellular location">
    <subcellularLocation>
        <location evidence="1">Cell membrane</location>
        <topology evidence="1">Multi-pass membrane protein</topology>
    </subcellularLocation>
</comment>
<keyword evidence="4" id="KW-1003">Cell membrane</keyword>
<dbReference type="RefSeq" id="WP_307269451.1">
    <property type="nucleotide sequence ID" value="NZ_JAUSVX010000002.1"/>
</dbReference>
<evidence type="ECO:0000313" key="10">
    <source>
        <dbReference type="Proteomes" id="UP001242480"/>
    </source>
</evidence>
<feature type="transmembrane region" description="Helical" evidence="8">
    <location>
        <begin position="7"/>
        <end position="40"/>
    </location>
</feature>
<feature type="transmembrane region" description="Helical" evidence="8">
    <location>
        <begin position="60"/>
        <end position="81"/>
    </location>
</feature>
<dbReference type="Proteomes" id="UP001242480">
    <property type="component" value="Unassembled WGS sequence"/>
</dbReference>
<protein>
    <submittedName>
        <fullName evidence="9">PurR-regulated permease PerM</fullName>
    </submittedName>
</protein>
<keyword evidence="6 8" id="KW-1133">Transmembrane helix</keyword>
<evidence type="ECO:0000256" key="4">
    <source>
        <dbReference type="ARBA" id="ARBA00022475"/>
    </source>
</evidence>
<name>A0ABU0J404_9HYPH</name>
<accession>A0ABU0J404</accession>
<feature type="transmembrane region" description="Helical" evidence="8">
    <location>
        <begin position="212"/>
        <end position="235"/>
    </location>
</feature>
<dbReference type="Pfam" id="PF01594">
    <property type="entry name" value="AI-2E_transport"/>
    <property type="match status" value="1"/>
</dbReference>
<evidence type="ECO:0000256" key="7">
    <source>
        <dbReference type="ARBA" id="ARBA00023136"/>
    </source>
</evidence>
<evidence type="ECO:0000313" key="9">
    <source>
        <dbReference type="EMBL" id="MDQ0468345.1"/>
    </source>
</evidence>
<sequence length="364" mass="38596">MTFQRQLAFWIGALVVLVLLLWLLSGVMLPFVAGIVVAYFLNPVADRFVRLGLPRWAAASVILLIFVMIFVTALLLLVPILGDQLAGFRARLPSYISSLQRILAELNSGWLGTLIGDRLPDIQKSLADSVGQGASMLGSFVASIWSGGQAIFSVISVLVVTPVVAFYILLDWNRMVGTVDNWLPRQHVATIRGIAGDIDRAIAGFVRGQATVCLLLGLFYGTGLSVVGLSFGFLIGLCAGFVSFIPYVGSILGFVVAMGVALVQSWPGWHLPALVAVVFGIGQFLEGNILSPRLVGSSVGLHPVWLMFALLAAGSLFGFVGLMVAVPVAAAIGVLVRFALGRYLDSPLYTGEAPAAPAKAEVAE</sequence>
<evidence type="ECO:0000256" key="5">
    <source>
        <dbReference type="ARBA" id="ARBA00022692"/>
    </source>
</evidence>
<comment type="similarity">
    <text evidence="2">Belongs to the autoinducer-2 exporter (AI-2E) (TC 2.A.86) family.</text>
</comment>
<reference evidence="9 10" key="1">
    <citation type="submission" date="2023-07" db="EMBL/GenBank/DDBJ databases">
        <title>Genomic Encyclopedia of Type Strains, Phase IV (KMG-IV): sequencing the most valuable type-strain genomes for metagenomic binning, comparative biology and taxonomic classification.</title>
        <authorList>
            <person name="Goeker M."/>
        </authorList>
    </citation>
    <scope>NUCLEOTIDE SEQUENCE [LARGE SCALE GENOMIC DNA]</scope>
    <source>
        <strain evidence="9 10">DSM 19619</strain>
    </source>
</reference>
<feature type="transmembrane region" description="Helical" evidence="8">
    <location>
        <begin position="241"/>
        <end position="262"/>
    </location>
</feature>
<evidence type="ECO:0000256" key="3">
    <source>
        <dbReference type="ARBA" id="ARBA00022448"/>
    </source>
</evidence>
<keyword evidence="10" id="KW-1185">Reference proteome</keyword>
<evidence type="ECO:0000256" key="1">
    <source>
        <dbReference type="ARBA" id="ARBA00004651"/>
    </source>
</evidence>
<proteinExistence type="inferred from homology"/>
<dbReference type="PANTHER" id="PTHR21716:SF53">
    <property type="entry name" value="PERMEASE PERM-RELATED"/>
    <property type="match status" value="1"/>
</dbReference>
<feature type="transmembrane region" description="Helical" evidence="8">
    <location>
        <begin position="305"/>
        <end position="336"/>
    </location>
</feature>
<dbReference type="InterPro" id="IPR002549">
    <property type="entry name" value="AI-2E-like"/>
</dbReference>
<evidence type="ECO:0000256" key="6">
    <source>
        <dbReference type="ARBA" id="ARBA00022989"/>
    </source>
</evidence>
<keyword evidence="3" id="KW-0813">Transport</keyword>
<keyword evidence="7 8" id="KW-0472">Membrane</keyword>
<organism evidence="9 10">
    <name type="scientific">Labrys wisconsinensis</name>
    <dbReference type="NCBI Taxonomy" id="425677"/>
    <lineage>
        <taxon>Bacteria</taxon>
        <taxon>Pseudomonadati</taxon>
        <taxon>Pseudomonadota</taxon>
        <taxon>Alphaproteobacteria</taxon>
        <taxon>Hyphomicrobiales</taxon>
        <taxon>Xanthobacteraceae</taxon>
        <taxon>Labrys</taxon>
    </lineage>
</organism>
<gene>
    <name evidence="9" type="ORF">QO011_001345</name>
</gene>
<feature type="transmembrane region" description="Helical" evidence="8">
    <location>
        <begin position="151"/>
        <end position="170"/>
    </location>
</feature>
<evidence type="ECO:0000256" key="2">
    <source>
        <dbReference type="ARBA" id="ARBA00009773"/>
    </source>
</evidence>
<keyword evidence="5 8" id="KW-0812">Transmembrane</keyword>
<feature type="transmembrane region" description="Helical" evidence="8">
    <location>
        <begin position="269"/>
        <end position="285"/>
    </location>
</feature>